<keyword evidence="2" id="KW-0238">DNA-binding</keyword>
<dbReference type="InterPro" id="IPR028082">
    <property type="entry name" value="Peripla_BP_I"/>
</dbReference>
<accession>A0A1M7PNK1</accession>
<dbReference type="OrthoDB" id="8770688at2"/>
<dbReference type="CDD" id="cd01392">
    <property type="entry name" value="HTH_LacI"/>
    <property type="match status" value="1"/>
</dbReference>
<dbReference type="RefSeq" id="WP_072785036.1">
    <property type="nucleotide sequence ID" value="NZ_FRCX01000005.1"/>
</dbReference>
<gene>
    <name evidence="6" type="ORF">SAMN05192549_105239</name>
</gene>
<dbReference type="SUPFAM" id="SSF47413">
    <property type="entry name" value="lambda repressor-like DNA-binding domains"/>
    <property type="match status" value="1"/>
</dbReference>
<name>A0A1M7PNK1_9BURK</name>
<dbReference type="Pfam" id="PF13377">
    <property type="entry name" value="Peripla_BP_3"/>
    <property type="match status" value="1"/>
</dbReference>
<evidence type="ECO:0000256" key="4">
    <source>
        <dbReference type="SAM" id="MobiDB-lite"/>
    </source>
</evidence>
<keyword evidence="3" id="KW-0804">Transcription</keyword>
<evidence type="ECO:0000256" key="1">
    <source>
        <dbReference type="ARBA" id="ARBA00023015"/>
    </source>
</evidence>
<dbReference type="PROSITE" id="PS50932">
    <property type="entry name" value="HTH_LACI_2"/>
    <property type="match status" value="1"/>
</dbReference>
<dbReference type="Pfam" id="PF00356">
    <property type="entry name" value="LacI"/>
    <property type="match status" value="1"/>
</dbReference>
<dbReference type="GO" id="GO:0000976">
    <property type="term" value="F:transcription cis-regulatory region binding"/>
    <property type="evidence" value="ECO:0007669"/>
    <property type="project" value="TreeGrafter"/>
</dbReference>
<evidence type="ECO:0000256" key="2">
    <source>
        <dbReference type="ARBA" id="ARBA00023125"/>
    </source>
</evidence>
<dbReference type="PANTHER" id="PTHR30146:SF33">
    <property type="entry name" value="TRANSCRIPTIONAL REGULATOR"/>
    <property type="match status" value="1"/>
</dbReference>
<reference evidence="7" key="1">
    <citation type="submission" date="2016-11" db="EMBL/GenBank/DDBJ databases">
        <authorList>
            <person name="Varghese N."/>
            <person name="Submissions S."/>
        </authorList>
    </citation>
    <scope>NUCLEOTIDE SEQUENCE [LARGE SCALE GENOMIC DNA]</scope>
    <source>
        <strain evidence="7">Sac-22</strain>
    </source>
</reference>
<feature type="domain" description="HTH lacI-type" evidence="5">
    <location>
        <begin position="26"/>
        <end position="80"/>
    </location>
</feature>
<keyword evidence="7" id="KW-1185">Reference proteome</keyword>
<dbReference type="SUPFAM" id="SSF53822">
    <property type="entry name" value="Periplasmic binding protein-like I"/>
    <property type="match status" value="1"/>
</dbReference>
<dbReference type="SMART" id="SM00354">
    <property type="entry name" value="HTH_LACI"/>
    <property type="match status" value="1"/>
</dbReference>
<dbReference type="STRING" id="551987.SAMN05192549_105239"/>
<dbReference type="CDD" id="cd01575">
    <property type="entry name" value="PBP1_GntR"/>
    <property type="match status" value="1"/>
</dbReference>
<dbReference type="Proteomes" id="UP000184339">
    <property type="component" value="Unassembled WGS sequence"/>
</dbReference>
<evidence type="ECO:0000259" key="5">
    <source>
        <dbReference type="PROSITE" id="PS50932"/>
    </source>
</evidence>
<feature type="region of interest" description="Disordered" evidence="4">
    <location>
        <begin position="1"/>
        <end position="24"/>
    </location>
</feature>
<protein>
    <submittedName>
        <fullName evidence="6">Transcriptional regulator, LacI family</fullName>
    </submittedName>
</protein>
<evidence type="ECO:0000313" key="7">
    <source>
        <dbReference type="Proteomes" id="UP000184339"/>
    </source>
</evidence>
<proteinExistence type="predicted"/>
<keyword evidence="1" id="KW-0805">Transcription regulation</keyword>
<dbReference type="Gene3D" id="3.40.50.2300">
    <property type="match status" value="2"/>
</dbReference>
<dbReference type="InterPro" id="IPR046335">
    <property type="entry name" value="LacI/GalR-like_sensor"/>
</dbReference>
<organism evidence="6 7">
    <name type="scientific">Duganella sacchari</name>
    <dbReference type="NCBI Taxonomy" id="551987"/>
    <lineage>
        <taxon>Bacteria</taxon>
        <taxon>Pseudomonadati</taxon>
        <taxon>Pseudomonadota</taxon>
        <taxon>Betaproteobacteria</taxon>
        <taxon>Burkholderiales</taxon>
        <taxon>Oxalobacteraceae</taxon>
        <taxon>Telluria group</taxon>
        <taxon>Duganella</taxon>
    </lineage>
</organism>
<sequence>MNDTPANKPATITPAPRRSRRKSGGITLRDVAALAGVAPITASRALNTPSAVSEHILQRVKEAVEKTGYVPNMLAGGLASRKSRLVAAVIPTISGNVFLEVVQSLTATLAGYGYQLMLGQSGYEDSREDELLEAIIGRRPDGVVLTGIMRSAQGRQRLLNSGIPVVETWDLTDNPIDMLIGFSHEKVGEAVAQYLHRRGRRRVATLSANDQRAQRRMKAFSDTAVALGMALPGEATVPGAMVPAPTNVGMGRGGLRELLARHPDIDALFCSSDTVALGVLTEAQAQGIRVPEQLAVVGMGDLSFAADLYPSLTTVRIDGARIGALAARFIVERSQEREVRDGIVDIGFSIVERESA</sequence>
<dbReference type="AlphaFoldDB" id="A0A1M7PNK1"/>
<dbReference type="PANTHER" id="PTHR30146">
    <property type="entry name" value="LACI-RELATED TRANSCRIPTIONAL REPRESSOR"/>
    <property type="match status" value="1"/>
</dbReference>
<dbReference type="GO" id="GO:0003700">
    <property type="term" value="F:DNA-binding transcription factor activity"/>
    <property type="evidence" value="ECO:0007669"/>
    <property type="project" value="TreeGrafter"/>
</dbReference>
<dbReference type="Gene3D" id="1.10.260.40">
    <property type="entry name" value="lambda repressor-like DNA-binding domains"/>
    <property type="match status" value="1"/>
</dbReference>
<dbReference type="InterPro" id="IPR010982">
    <property type="entry name" value="Lambda_DNA-bd_dom_sf"/>
</dbReference>
<dbReference type="EMBL" id="FRCX01000005">
    <property type="protein sequence ID" value="SHN18695.1"/>
    <property type="molecule type" value="Genomic_DNA"/>
</dbReference>
<dbReference type="InterPro" id="IPR000843">
    <property type="entry name" value="HTH_LacI"/>
</dbReference>
<evidence type="ECO:0000313" key="6">
    <source>
        <dbReference type="EMBL" id="SHN18695.1"/>
    </source>
</evidence>
<evidence type="ECO:0000256" key="3">
    <source>
        <dbReference type="ARBA" id="ARBA00023163"/>
    </source>
</evidence>